<dbReference type="Proteomes" id="UP000887159">
    <property type="component" value="Unassembled WGS sequence"/>
</dbReference>
<protein>
    <submittedName>
        <fullName evidence="1">Uncharacterized protein</fullName>
    </submittedName>
</protein>
<name>A0A8X6WGC2_TRICX</name>
<keyword evidence="2" id="KW-1185">Reference proteome</keyword>
<evidence type="ECO:0000313" key="1">
    <source>
        <dbReference type="EMBL" id="GFY34553.1"/>
    </source>
</evidence>
<comment type="caution">
    <text evidence="1">The sequence shown here is derived from an EMBL/GenBank/DDBJ whole genome shotgun (WGS) entry which is preliminary data.</text>
</comment>
<gene>
    <name evidence="1" type="ORF">TNCV_3095351</name>
</gene>
<evidence type="ECO:0000313" key="2">
    <source>
        <dbReference type="Proteomes" id="UP000887159"/>
    </source>
</evidence>
<sequence>MATQKFLDYPDHLARAAVYRDSSVKPIKESYESWNKVGQQMFNTPNTNPANGFEIYLHPLASLHHSLSVLQHNFVPFLAESLTFPLLRIS</sequence>
<organism evidence="1 2">
    <name type="scientific">Trichonephila clavipes</name>
    <name type="common">Golden silk orbweaver</name>
    <name type="synonym">Nephila clavipes</name>
    <dbReference type="NCBI Taxonomy" id="2585209"/>
    <lineage>
        <taxon>Eukaryota</taxon>
        <taxon>Metazoa</taxon>
        <taxon>Ecdysozoa</taxon>
        <taxon>Arthropoda</taxon>
        <taxon>Chelicerata</taxon>
        <taxon>Arachnida</taxon>
        <taxon>Araneae</taxon>
        <taxon>Araneomorphae</taxon>
        <taxon>Entelegynae</taxon>
        <taxon>Araneoidea</taxon>
        <taxon>Nephilidae</taxon>
        <taxon>Trichonephila</taxon>
    </lineage>
</organism>
<dbReference type="EMBL" id="BMAU01021425">
    <property type="protein sequence ID" value="GFY34553.1"/>
    <property type="molecule type" value="Genomic_DNA"/>
</dbReference>
<accession>A0A8X6WGC2</accession>
<dbReference type="AlphaFoldDB" id="A0A8X6WGC2"/>
<reference evidence="1" key="1">
    <citation type="submission" date="2020-08" db="EMBL/GenBank/DDBJ databases">
        <title>Multicomponent nature underlies the extraordinary mechanical properties of spider dragline silk.</title>
        <authorList>
            <person name="Kono N."/>
            <person name="Nakamura H."/>
            <person name="Mori M."/>
            <person name="Yoshida Y."/>
            <person name="Ohtoshi R."/>
            <person name="Malay A.D."/>
            <person name="Moran D.A.P."/>
            <person name="Tomita M."/>
            <person name="Numata K."/>
            <person name="Arakawa K."/>
        </authorList>
    </citation>
    <scope>NUCLEOTIDE SEQUENCE</scope>
</reference>
<proteinExistence type="predicted"/>